<keyword evidence="1" id="KW-1133">Transmembrane helix</keyword>
<reference evidence="2 3" key="1">
    <citation type="submission" date="2024-04" db="EMBL/GenBank/DDBJ databases">
        <title>Human intestinal bacterial collection.</title>
        <authorList>
            <person name="Pauvert C."/>
            <person name="Hitch T.C.A."/>
            <person name="Clavel T."/>
        </authorList>
    </citation>
    <scope>NUCLEOTIDE SEQUENCE [LARGE SCALE GENOMIC DNA]</scope>
    <source>
        <strain evidence="2 3">CLA-AA-H141</strain>
    </source>
</reference>
<keyword evidence="1" id="KW-0472">Membrane</keyword>
<evidence type="ECO:0008006" key="4">
    <source>
        <dbReference type="Google" id="ProtNLM"/>
    </source>
</evidence>
<name>A0ABV1ED80_9FIRM</name>
<proteinExistence type="predicted"/>
<accession>A0ABV1ED80</accession>
<dbReference type="Gene3D" id="2.60.40.10">
    <property type="entry name" value="Immunoglobulins"/>
    <property type="match status" value="1"/>
</dbReference>
<comment type="caution">
    <text evidence="2">The sequence shown here is derived from an EMBL/GenBank/DDBJ whole genome shotgun (WGS) entry which is preliminary data.</text>
</comment>
<gene>
    <name evidence="2" type="ORF">AAAT04_00565</name>
</gene>
<evidence type="ECO:0000313" key="3">
    <source>
        <dbReference type="Proteomes" id="UP001482186"/>
    </source>
</evidence>
<feature type="transmembrane region" description="Helical" evidence="1">
    <location>
        <begin position="480"/>
        <end position="499"/>
    </location>
</feature>
<keyword evidence="1" id="KW-0812">Transmembrane</keyword>
<evidence type="ECO:0000256" key="1">
    <source>
        <dbReference type="SAM" id="Phobius"/>
    </source>
</evidence>
<dbReference type="EMBL" id="JBBNFM010000001">
    <property type="protein sequence ID" value="MEQ2452540.1"/>
    <property type="molecule type" value="Genomic_DNA"/>
</dbReference>
<keyword evidence="3" id="KW-1185">Reference proteome</keyword>
<dbReference type="Proteomes" id="UP001482186">
    <property type="component" value="Unassembled WGS sequence"/>
</dbReference>
<dbReference type="RefSeq" id="WP_021944063.1">
    <property type="nucleotide sequence ID" value="NZ_JAOQJS010000004.1"/>
</dbReference>
<dbReference type="InterPro" id="IPR013783">
    <property type="entry name" value="Ig-like_fold"/>
</dbReference>
<evidence type="ECO:0000313" key="2">
    <source>
        <dbReference type="EMBL" id="MEQ2452540.1"/>
    </source>
</evidence>
<dbReference type="Pfam" id="PF09136">
    <property type="entry name" value="Glucodextran_B"/>
    <property type="match status" value="1"/>
</dbReference>
<sequence>MKRETRIVSRICIWLLMVAIVAGWLVLPVHAAETEVTIDLGREYTEAVFYVTWENYEQAGTVKLTSPSGKVYSKDKTPDQVYEANGEAIVNVGKGEEGTWTVVVSGDNIGTVDVTVGELPNSLVISKFAVTQNTDGSVTADYKITDSPDEIYVEIFADTDSEGFDGTCVYSEYMDKKGTASFDLNSLSSGEYHFYIRVSVDGIYQRAYGDGFVSYQNPNDSQKVNGVKGGTYNDGYYISWTAAENEAYTVLVWDENHNLIKEEDVGTAETFYGDFSEDASKVYLAVVRTNESCMYDLITADSAVKVSADVAFDTDSDTTKNSFINATMTLDTNSTFDVYLGERKILEGEKESGMYRVNLEDGDNTVSFVVTDETGNAAEFSKDIYVDTVPPQLSVSEDINGKVVTEGSIYLNGYTEAGAVLTLNGEPVELTQNYFNKKITLAGGENTITLIAEDAVGNQSVYSATITYESAKTVKRIFEYIALGGLVLVLLILYIIVFAKGRKRRKQS</sequence>
<protein>
    <recommendedName>
        <fullName evidence="4">Bacterial Ig-like domain-containing protein</fullName>
    </recommendedName>
</protein>
<organism evidence="2 3">
    <name type="scientific">Coprococcus ammoniilyticus</name>
    <dbReference type="NCBI Taxonomy" id="2981785"/>
    <lineage>
        <taxon>Bacteria</taxon>
        <taxon>Bacillati</taxon>
        <taxon>Bacillota</taxon>
        <taxon>Clostridia</taxon>
        <taxon>Lachnospirales</taxon>
        <taxon>Lachnospiraceae</taxon>
        <taxon>Coprococcus</taxon>
    </lineage>
</organism>